<evidence type="ECO:0000313" key="3">
    <source>
        <dbReference type="Proteomes" id="UP000199513"/>
    </source>
</evidence>
<feature type="transmembrane region" description="Helical" evidence="1">
    <location>
        <begin position="224"/>
        <end position="247"/>
    </location>
</feature>
<dbReference type="STRING" id="1003.SAMN04488541_10126"/>
<gene>
    <name evidence="2" type="ORF">SAMN04488541_10126</name>
</gene>
<reference evidence="2 3" key="1">
    <citation type="submission" date="2016-10" db="EMBL/GenBank/DDBJ databases">
        <authorList>
            <person name="de Groot N.N."/>
        </authorList>
    </citation>
    <scope>NUCLEOTIDE SEQUENCE [LARGE SCALE GENOMIC DNA]</scope>
    <source>
        <strain>GEY</strain>
        <strain evidence="3">DSM 9560</strain>
    </source>
</reference>
<name>A0A1I2F124_9BACT</name>
<keyword evidence="1" id="KW-1133">Transmembrane helix</keyword>
<dbReference type="Proteomes" id="UP000199513">
    <property type="component" value="Unassembled WGS sequence"/>
</dbReference>
<proteinExistence type="predicted"/>
<dbReference type="RefSeq" id="WP_091543621.1">
    <property type="nucleotide sequence ID" value="NZ_FONY01000012.1"/>
</dbReference>
<organism evidence="2 3">
    <name type="scientific">Thermoflexibacter ruber</name>
    <dbReference type="NCBI Taxonomy" id="1003"/>
    <lineage>
        <taxon>Bacteria</taxon>
        <taxon>Pseudomonadati</taxon>
        <taxon>Bacteroidota</taxon>
        <taxon>Cytophagia</taxon>
        <taxon>Cytophagales</taxon>
        <taxon>Thermoflexibacteraceae</taxon>
        <taxon>Thermoflexibacter</taxon>
    </lineage>
</organism>
<feature type="transmembrane region" description="Helical" evidence="1">
    <location>
        <begin position="20"/>
        <end position="39"/>
    </location>
</feature>
<dbReference type="EMBL" id="FONY01000012">
    <property type="protein sequence ID" value="SFE98547.1"/>
    <property type="molecule type" value="Genomic_DNA"/>
</dbReference>
<keyword evidence="3" id="KW-1185">Reference proteome</keyword>
<evidence type="ECO:0000313" key="2">
    <source>
        <dbReference type="EMBL" id="SFE98547.1"/>
    </source>
</evidence>
<evidence type="ECO:0008006" key="4">
    <source>
        <dbReference type="Google" id="ProtNLM"/>
    </source>
</evidence>
<accession>A0A1I2F124</accession>
<dbReference type="AlphaFoldDB" id="A0A1I2F124"/>
<keyword evidence="1" id="KW-0812">Transmembrane</keyword>
<evidence type="ECO:0000256" key="1">
    <source>
        <dbReference type="SAM" id="Phobius"/>
    </source>
</evidence>
<keyword evidence="1" id="KW-0472">Membrane</keyword>
<protein>
    <recommendedName>
        <fullName evidence="4">PepSY-associated TM region</fullName>
    </recommendedName>
</protein>
<dbReference type="OrthoDB" id="9789468at2"/>
<sequence>MTKKKNINWSKQLFNWHLWLGLFFTLPIVLVAITAILIAHEKGLGTKEIVVKAGWLPAYSSKEKNLSYYLDDVKDIQIVQGKTLYGTKLGVVEESNDQLSIVKGTEGKEVRDLLWVENQLWVATKKGLLLAENGNAKLVKKGDFHGITFDVTTLIASEGKKGFHLSQDQGRTWEAKKISTQIGTAKLQAFASQVDKESFMEALTLEKLALDIHTGKAFFGEGSMWVWIDLIAVSLLGMTFTGILMWYKRKFSKKAPAKTSNAPAKKIKFKLQKV</sequence>